<proteinExistence type="predicted"/>
<evidence type="ECO:0000256" key="1">
    <source>
        <dbReference type="SAM" id="SignalP"/>
    </source>
</evidence>
<evidence type="ECO:0000313" key="3">
    <source>
        <dbReference type="Proteomes" id="UP000324832"/>
    </source>
</evidence>
<dbReference type="Proteomes" id="UP000324832">
    <property type="component" value="Unassembled WGS sequence"/>
</dbReference>
<dbReference type="EMBL" id="FZQP02000781">
    <property type="protein sequence ID" value="VVC90375.1"/>
    <property type="molecule type" value="Genomic_DNA"/>
</dbReference>
<dbReference type="AlphaFoldDB" id="A0A5E4PWG0"/>
<protein>
    <recommendedName>
        <fullName evidence="4">Protein sleepless</fullName>
    </recommendedName>
</protein>
<gene>
    <name evidence="2" type="ORF">LSINAPIS_LOCUS3296</name>
</gene>
<feature type="signal peptide" evidence="1">
    <location>
        <begin position="1"/>
        <end position="17"/>
    </location>
</feature>
<keyword evidence="1" id="KW-0732">Signal</keyword>
<sequence>MGIFPLIVILTGAIVSAQDLQCYVCNDCAKGYEDTAQVCITETTTTAFETTTGEPTTDETTTDVTATDVFTTDELTTTVTSDEPTINEDITTVSYSTDYYTETVTESDTTTNDDATTIESGEIIDESYNVQMLDDDSSNVHGYAFVRRRREAVDPQTPRVRCVVTAHQVENRTVVTRGCSFLQNEDSNEAHCRELIAGNYTGVLSRCRVCEDDKCNSAAKTIASFTLLVAVVSALL</sequence>
<evidence type="ECO:0000313" key="2">
    <source>
        <dbReference type="EMBL" id="VVC90375.1"/>
    </source>
</evidence>
<keyword evidence="3" id="KW-1185">Reference proteome</keyword>
<accession>A0A5E4PWG0</accession>
<feature type="chain" id="PRO_5022970628" description="Protein sleepless" evidence="1">
    <location>
        <begin position="18"/>
        <end position="236"/>
    </location>
</feature>
<evidence type="ECO:0008006" key="4">
    <source>
        <dbReference type="Google" id="ProtNLM"/>
    </source>
</evidence>
<organism evidence="2 3">
    <name type="scientific">Leptidea sinapis</name>
    <dbReference type="NCBI Taxonomy" id="189913"/>
    <lineage>
        <taxon>Eukaryota</taxon>
        <taxon>Metazoa</taxon>
        <taxon>Ecdysozoa</taxon>
        <taxon>Arthropoda</taxon>
        <taxon>Hexapoda</taxon>
        <taxon>Insecta</taxon>
        <taxon>Pterygota</taxon>
        <taxon>Neoptera</taxon>
        <taxon>Endopterygota</taxon>
        <taxon>Lepidoptera</taxon>
        <taxon>Glossata</taxon>
        <taxon>Ditrysia</taxon>
        <taxon>Papilionoidea</taxon>
        <taxon>Pieridae</taxon>
        <taxon>Dismorphiinae</taxon>
        <taxon>Leptidea</taxon>
    </lineage>
</organism>
<name>A0A5E4PWG0_9NEOP</name>
<reference evidence="2 3" key="1">
    <citation type="submission" date="2017-07" db="EMBL/GenBank/DDBJ databases">
        <authorList>
            <person name="Talla V."/>
            <person name="Backstrom N."/>
        </authorList>
    </citation>
    <scope>NUCLEOTIDE SEQUENCE [LARGE SCALE GENOMIC DNA]</scope>
</reference>